<name>A0A9P5N234_9AGAM</name>
<feature type="region of interest" description="Disordered" evidence="7">
    <location>
        <begin position="1"/>
        <end position="44"/>
    </location>
</feature>
<keyword evidence="3" id="KW-0645">Protease</keyword>
<feature type="compositionally biased region" description="Pro residues" evidence="7">
    <location>
        <begin position="694"/>
        <end position="709"/>
    </location>
</feature>
<dbReference type="PROSITE" id="PS00973">
    <property type="entry name" value="USP_2"/>
    <property type="match status" value="1"/>
</dbReference>
<feature type="region of interest" description="Disordered" evidence="7">
    <location>
        <begin position="549"/>
        <end position="598"/>
    </location>
</feature>
<feature type="compositionally biased region" description="Basic and acidic residues" evidence="7">
    <location>
        <begin position="807"/>
        <end position="825"/>
    </location>
</feature>
<dbReference type="CDD" id="cd02257">
    <property type="entry name" value="Peptidase_C19"/>
    <property type="match status" value="1"/>
</dbReference>
<dbReference type="SUPFAM" id="SSF54001">
    <property type="entry name" value="Cysteine proteinases"/>
    <property type="match status" value="1"/>
</dbReference>
<feature type="compositionally biased region" description="Polar residues" evidence="7">
    <location>
        <begin position="14"/>
        <end position="38"/>
    </location>
</feature>
<feature type="region of interest" description="Disordered" evidence="7">
    <location>
        <begin position="692"/>
        <end position="720"/>
    </location>
</feature>
<keyword evidence="11" id="KW-1185">Reference proteome</keyword>
<comment type="catalytic activity">
    <reaction evidence="1">
        <text>Thiol-dependent hydrolysis of ester, thioester, amide, peptide and isopeptide bonds formed by the C-terminal Gly of ubiquitin (a 76-residue protein attached to proteins as an intracellular targeting signal).</text>
        <dbReference type="EC" id="3.4.19.12"/>
    </reaction>
</comment>
<dbReference type="InterPro" id="IPR001394">
    <property type="entry name" value="Peptidase_C19_UCH"/>
</dbReference>
<evidence type="ECO:0000256" key="7">
    <source>
        <dbReference type="SAM" id="MobiDB-lite"/>
    </source>
</evidence>
<feature type="region of interest" description="Disordered" evidence="7">
    <location>
        <begin position="1126"/>
        <end position="1171"/>
    </location>
</feature>
<dbReference type="AlphaFoldDB" id="A0A9P5N234"/>
<keyword evidence="5" id="KW-0378">Hydrolase</keyword>
<dbReference type="GO" id="GO:0005829">
    <property type="term" value="C:cytosol"/>
    <property type="evidence" value="ECO:0007669"/>
    <property type="project" value="TreeGrafter"/>
</dbReference>
<dbReference type="Pfam" id="PF20153">
    <property type="entry name" value="DUF6535"/>
    <property type="match status" value="1"/>
</dbReference>
<dbReference type="InterPro" id="IPR050164">
    <property type="entry name" value="Peptidase_C19"/>
</dbReference>
<dbReference type="Gene3D" id="3.90.70.10">
    <property type="entry name" value="Cysteine proteinases"/>
    <property type="match status" value="1"/>
</dbReference>
<feature type="compositionally biased region" description="Pro residues" evidence="7">
    <location>
        <begin position="1134"/>
        <end position="1145"/>
    </location>
</feature>
<evidence type="ECO:0000256" key="3">
    <source>
        <dbReference type="ARBA" id="ARBA00022670"/>
    </source>
</evidence>
<dbReference type="EMBL" id="WHVB01000003">
    <property type="protein sequence ID" value="KAF8484504.1"/>
    <property type="molecule type" value="Genomic_DNA"/>
</dbReference>
<evidence type="ECO:0000256" key="2">
    <source>
        <dbReference type="ARBA" id="ARBA00012759"/>
    </source>
</evidence>
<protein>
    <recommendedName>
        <fullName evidence="2">ubiquitinyl hydrolase 1</fullName>
        <ecNumber evidence="2">3.4.19.12</ecNumber>
    </recommendedName>
</protein>
<feature type="domain" description="USP" evidence="9">
    <location>
        <begin position="724"/>
        <end position="1090"/>
    </location>
</feature>
<dbReference type="GO" id="GO:0016579">
    <property type="term" value="P:protein deubiquitination"/>
    <property type="evidence" value="ECO:0007669"/>
    <property type="project" value="InterPro"/>
</dbReference>
<feature type="transmembrane region" description="Helical" evidence="8">
    <location>
        <begin position="203"/>
        <end position="223"/>
    </location>
</feature>
<dbReference type="GO" id="GO:0005634">
    <property type="term" value="C:nucleus"/>
    <property type="evidence" value="ECO:0007669"/>
    <property type="project" value="TreeGrafter"/>
</dbReference>
<dbReference type="PANTHER" id="PTHR24006">
    <property type="entry name" value="UBIQUITIN CARBOXYL-TERMINAL HYDROLASE"/>
    <property type="match status" value="1"/>
</dbReference>
<dbReference type="Proteomes" id="UP000759537">
    <property type="component" value="Unassembled WGS sequence"/>
</dbReference>
<evidence type="ECO:0000259" key="9">
    <source>
        <dbReference type="PROSITE" id="PS50235"/>
    </source>
</evidence>
<keyword evidence="4" id="KW-0833">Ubl conjugation pathway</keyword>
<reference evidence="10" key="1">
    <citation type="submission" date="2019-10" db="EMBL/GenBank/DDBJ databases">
        <authorList>
            <consortium name="DOE Joint Genome Institute"/>
            <person name="Kuo A."/>
            <person name="Miyauchi S."/>
            <person name="Kiss E."/>
            <person name="Drula E."/>
            <person name="Kohler A."/>
            <person name="Sanchez-Garcia M."/>
            <person name="Andreopoulos B."/>
            <person name="Barry K.W."/>
            <person name="Bonito G."/>
            <person name="Buee M."/>
            <person name="Carver A."/>
            <person name="Chen C."/>
            <person name="Cichocki N."/>
            <person name="Clum A."/>
            <person name="Culley D."/>
            <person name="Crous P.W."/>
            <person name="Fauchery L."/>
            <person name="Girlanda M."/>
            <person name="Hayes R."/>
            <person name="Keri Z."/>
            <person name="LaButti K."/>
            <person name="Lipzen A."/>
            <person name="Lombard V."/>
            <person name="Magnuson J."/>
            <person name="Maillard F."/>
            <person name="Morin E."/>
            <person name="Murat C."/>
            <person name="Nolan M."/>
            <person name="Ohm R."/>
            <person name="Pangilinan J."/>
            <person name="Pereira M."/>
            <person name="Perotto S."/>
            <person name="Peter M."/>
            <person name="Riley R."/>
            <person name="Sitrit Y."/>
            <person name="Stielow B."/>
            <person name="Szollosi G."/>
            <person name="Zifcakova L."/>
            <person name="Stursova M."/>
            <person name="Spatafora J.W."/>
            <person name="Tedersoo L."/>
            <person name="Vaario L.-M."/>
            <person name="Yamada A."/>
            <person name="Yan M."/>
            <person name="Wang P."/>
            <person name="Xu J."/>
            <person name="Bruns T."/>
            <person name="Baldrian P."/>
            <person name="Vilgalys R."/>
            <person name="Henrissat B."/>
            <person name="Grigoriev I.V."/>
            <person name="Hibbett D."/>
            <person name="Nagy L.G."/>
            <person name="Martin F.M."/>
        </authorList>
    </citation>
    <scope>NUCLEOTIDE SEQUENCE</scope>
    <source>
        <strain evidence="10">Prilba</strain>
    </source>
</reference>
<keyword evidence="8" id="KW-0472">Membrane</keyword>
<feature type="region of interest" description="Disordered" evidence="7">
    <location>
        <begin position="794"/>
        <end position="825"/>
    </location>
</feature>
<evidence type="ECO:0000313" key="10">
    <source>
        <dbReference type="EMBL" id="KAF8484504.1"/>
    </source>
</evidence>
<evidence type="ECO:0000256" key="6">
    <source>
        <dbReference type="ARBA" id="ARBA00022807"/>
    </source>
</evidence>
<dbReference type="InterPro" id="IPR028889">
    <property type="entry name" value="USP"/>
</dbReference>
<gene>
    <name evidence="10" type="ORF">DFH94DRAFT_842406</name>
</gene>
<dbReference type="PROSITE" id="PS50235">
    <property type="entry name" value="USP_3"/>
    <property type="match status" value="1"/>
</dbReference>
<feature type="transmembrane region" description="Helical" evidence="8">
    <location>
        <begin position="134"/>
        <end position="156"/>
    </location>
</feature>
<reference evidence="10" key="2">
    <citation type="journal article" date="2020" name="Nat. Commun.">
        <title>Large-scale genome sequencing of mycorrhizal fungi provides insights into the early evolution of symbiotic traits.</title>
        <authorList>
            <person name="Miyauchi S."/>
            <person name="Kiss E."/>
            <person name="Kuo A."/>
            <person name="Drula E."/>
            <person name="Kohler A."/>
            <person name="Sanchez-Garcia M."/>
            <person name="Morin E."/>
            <person name="Andreopoulos B."/>
            <person name="Barry K.W."/>
            <person name="Bonito G."/>
            <person name="Buee M."/>
            <person name="Carver A."/>
            <person name="Chen C."/>
            <person name="Cichocki N."/>
            <person name="Clum A."/>
            <person name="Culley D."/>
            <person name="Crous P.W."/>
            <person name="Fauchery L."/>
            <person name="Girlanda M."/>
            <person name="Hayes R.D."/>
            <person name="Keri Z."/>
            <person name="LaButti K."/>
            <person name="Lipzen A."/>
            <person name="Lombard V."/>
            <person name="Magnuson J."/>
            <person name="Maillard F."/>
            <person name="Murat C."/>
            <person name="Nolan M."/>
            <person name="Ohm R.A."/>
            <person name="Pangilinan J."/>
            <person name="Pereira M.F."/>
            <person name="Perotto S."/>
            <person name="Peter M."/>
            <person name="Pfister S."/>
            <person name="Riley R."/>
            <person name="Sitrit Y."/>
            <person name="Stielow J.B."/>
            <person name="Szollosi G."/>
            <person name="Zifcakova L."/>
            <person name="Stursova M."/>
            <person name="Spatafora J.W."/>
            <person name="Tedersoo L."/>
            <person name="Vaario L.M."/>
            <person name="Yamada A."/>
            <person name="Yan M."/>
            <person name="Wang P."/>
            <person name="Xu J."/>
            <person name="Bruns T."/>
            <person name="Baldrian P."/>
            <person name="Vilgalys R."/>
            <person name="Dunand C."/>
            <person name="Henrissat B."/>
            <person name="Grigoriev I.V."/>
            <person name="Hibbett D."/>
            <person name="Nagy L.G."/>
            <person name="Martin F.M."/>
        </authorList>
    </citation>
    <scope>NUCLEOTIDE SEQUENCE</scope>
    <source>
        <strain evidence="10">Prilba</strain>
    </source>
</reference>
<keyword evidence="6" id="KW-0788">Thiol protease</keyword>
<evidence type="ECO:0000256" key="4">
    <source>
        <dbReference type="ARBA" id="ARBA00022786"/>
    </source>
</evidence>
<dbReference type="PANTHER" id="PTHR24006:SF687">
    <property type="entry name" value="UBIQUITIN CARBOXYL-TERMINAL HYDROLASE 10"/>
    <property type="match status" value="1"/>
</dbReference>
<sequence>MSQPADLEGGNNADGGQTQPTRNQPAQEPSHGESNFGDSSGPLFSIYSKTAEEEDNKMVERWQKDADGILIFTGLFSAAVAALLAVTVQDLRPNSQDTSAFYLGNIYDVLADPNATRASNPSPAKPPPFSRPRYAVWVNSLWFLSLVMSLSCALWATSLHQWARRYIRLTQPGRCSPEKRARMHAFFADGVEKMHIPWAVEGLPTLLHLSLFLFFGGLAIFLYNVDQEVFMYHFYDLRICYRGWMLGGLEKAAEEMASERSSEIDVRILGWTISALGDDDSLERFFEAIPGFFKSKLVEDLEKDFPETHLKTFWSALDGFMGRTSNSNSVTESVKSRRDVICRDIISMIPCPDYYYYNLQSHIKAPVSIESLQTMARWVANLSHDVSNTARIRVARSLLKIQERDNRWIALASNAYGLAVHNIGPNVALGGDNVLLAFLIHVSRQADKEELVYALTQIDVRHTIPGLQHEFCTVWNELVQEARNQGSYGPPVDILLMIRHLYITLHQGTDAAPTAFSASTPDSDSILYYPLSYPLCDIASHRSDWTTPVPLTQPAIPSPPDPTTPTEIGDSPQAPATTSPALPVHTSPRSTDAPPPRAVATALRDIPPASESSRPLEGTAQQDIVAPCIEVIEPDISEIMSAASTPAPTPTLTPVPPSTPPVLNTSLTSCDAGVASASEPLLPASSIVSFSIPASPPPPSRAPPFPKTPSHPTGNTTPPRLRARGLVNSGNMCFANSVLHLLVHSPPFWNLFRELGDLKGQRGAGGPETGGGSTPLVDATMGFFEEFMFREKVPPPTQQSLQLVARGESRQDEGEKEENKEKTQLRNMLDGKTEDAEEFLGLYLDALDTELVELHTYISTHKPASAPSVEELEEEARSAEGQTTAARKRDFTASSVESPISRIFGGRSRSTVRVRSQPDAVTIEAWRSLKLHIQPDSVHAIQDALAHVSQPQPVQVGQSSSREASQQVLLEALPPVLVVHLERFPYNVAADDIKKISKPVQFTPELEIPLEIMAPVAGKSAERVHYKLYGVLYHHGESAGSGHYTVDVLHPNGDSGSDEAWLHIDDEAVSAVGHEDVFGGHDKFRGFMPNSACKIVGFRAPLCMGTELFNPKSSYSVSSRTLPVLSPTASACTPPRPASPPPPDVLGPVEADLPEAAPGLTAEENPDSRRGPLLNKILKKFCNTS</sequence>
<keyword evidence="8" id="KW-0812">Transmembrane</keyword>
<evidence type="ECO:0000256" key="8">
    <source>
        <dbReference type="SAM" id="Phobius"/>
    </source>
</evidence>
<dbReference type="GO" id="GO:0004843">
    <property type="term" value="F:cysteine-type deubiquitinase activity"/>
    <property type="evidence" value="ECO:0007669"/>
    <property type="project" value="UniProtKB-EC"/>
</dbReference>
<feature type="transmembrane region" description="Helical" evidence="8">
    <location>
        <begin position="68"/>
        <end position="88"/>
    </location>
</feature>
<keyword evidence="8" id="KW-1133">Transmembrane helix</keyword>
<dbReference type="Pfam" id="PF00443">
    <property type="entry name" value="UCH"/>
    <property type="match status" value="1"/>
</dbReference>
<proteinExistence type="predicted"/>
<dbReference type="OrthoDB" id="429671at2759"/>
<dbReference type="InterPro" id="IPR038765">
    <property type="entry name" value="Papain-like_cys_pep_sf"/>
</dbReference>
<dbReference type="InterPro" id="IPR045338">
    <property type="entry name" value="DUF6535"/>
</dbReference>
<evidence type="ECO:0000256" key="1">
    <source>
        <dbReference type="ARBA" id="ARBA00000707"/>
    </source>
</evidence>
<organism evidence="10 11">
    <name type="scientific">Russula ochroleuca</name>
    <dbReference type="NCBI Taxonomy" id="152965"/>
    <lineage>
        <taxon>Eukaryota</taxon>
        <taxon>Fungi</taxon>
        <taxon>Dikarya</taxon>
        <taxon>Basidiomycota</taxon>
        <taxon>Agaricomycotina</taxon>
        <taxon>Agaricomycetes</taxon>
        <taxon>Russulales</taxon>
        <taxon>Russulaceae</taxon>
        <taxon>Russula</taxon>
    </lineage>
</organism>
<accession>A0A9P5N234</accession>
<dbReference type="EC" id="3.4.19.12" evidence="2"/>
<evidence type="ECO:0000313" key="11">
    <source>
        <dbReference type="Proteomes" id="UP000759537"/>
    </source>
</evidence>
<dbReference type="GO" id="GO:0006508">
    <property type="term" value="P:proteolysis"/>
    <property type="evidence" value="ECO:0007669"/>
    <property type="project" value="UniProtKB-KW"/>
</dbReference>
<comment type="caution">
    <text evidence="10">The sequence shown here is derived from an EMBL/GenBank/DDBJ whole genome shotgun (WGS) entry which is preliminary data.</text>
</comment>
<evidence type="ECO:0000256" key="5">
    <source>
        <dbReference type="ARBA" id="ARBA00022801"/>
    </source>
</evidence>
<dbReference type="InterPro" id="IPR018200">
    <property type="entry name" value="USP_CS"/>
</dbReference>